<keyword evidence="3" id="KW-1185">Reference proteome</keyword>
<evidence type="ECO:0000313" key="3">
    <source>
        <dbReference type="Proteomes" id="UP000192042"/>
    </source>
</evidence>
<feature type="region of interest" description="Disordered" evidence="1">
    <location>
        <begin position="35"/>
        <end position="55"/>
    </location>
</feature>
<protein>
    <submittedName>
        <fullName evidence="2">Uncharacterized protein</fullName>
    </submittedName>
</protein>
<dbReference type="STRING" id="1325564.NSJP_4048"/>
<organism evidence="2 3">
    <name type="scientific">Nitrospira japonica</name>
    <dbReference type="NCBI Taxonomy" id="1325564"/>
    <lineage>
        <taxon>Bacteria</taxon>
        <taxon>Pseudomonadati</taxon>
        <taxon>Nitrospirota</taxon>
        <taxon>Nitrospiria</taxon>
        <taxon>Nitrospirales</taxon>
        <taxon>Nitrospiraceae</taxon>
        <taxon>Nitrospira</taxon>
    </lineage>
</organism>
<feature type="compositionally biased region" description="Basic and acidic residues" evidence="1">
    <location>
        <begin position="45"/>
        <end position="55"/>
    </location>
</feature>
<gene>
    <name evidence="2" type="ORF">NSJP_4048</name>
</gene>
<dbReference type="Proteomes" id="UP000192042">
    <property type="component" value="Chromosome I"/>
</dbReference>
<dbReference type="KEGG" id="nja:NSJP_4048"/>
<reference evidence="2 3" key="1">
    <citation type="submission" date="2017-03" db="EMBL/GenBank/DDBJ databases">
        <authorList>
            <person name="Afonso C.L."/>
            <person name="Miller P.J."/>
            <person name="Scott M.A."/>
            <person name="Spackman E."/>
            <person name="Goraichik I."/>
            <person name="Dimitrov K.M."/>
            <person name="Suarez D.L."/>
            <person name="Swayne D.E."/>
        </authorList>
    </citation>
    <scope>NUCLEOTIDE SEQUENCE [LARGE SCALE GENOMIC DNA]</scope>
    <source>
        <strain evidence="2">Genome sequencing of Nitrospira japonica strain NJ11</strain>
    </source>
</reference>
<dbReference type="EMBL" id="LT828648">
    <property type="protein sequence ID" value="SLM50215.1"/>
    <property type="molecule type" value="Genomic_DNA"/>
</dbReference>
<proteinExistence type="predicted"/>
<name>A0A1W1IB61_9BACT</name>
<evidence type="ECO:0000256" key="1">
    <source>
        <dbReference type="SAM" id="MobiDB-lite"/>
    </source>
</evidence>
<evidence type="ECO:0000313" key="2">
    <source>
        <dbReference type="EMBL" id="SLM50215.1"/>
    </source>
</evidence>
<accession>A0A1W1IB61</accession>
<sequence length="55" mass="6541">MTIGQAVCREYRIASGFVWPPVPSYRFDNNLLRNPEARVQPHRQQAFDERPRELQ</sequence>
<dbReference type="AlphaFoldDB" id="A0A1W1IB61"/>